<dbReference type="InterPro" id="IPR039437">
    <property type="entry name" value="FrzH/put_lumazine-bd"/>
</dbReference>
<proteinExistence type="predicted"/>
<dbReference type="AlphaFoldDB" id="A0A4U9VQU3"/>
<dbReference type="InterPro" id="IPR032710">
    <property type="entry name" value="NTF2-like_dom_sf"/>
</dbReference>
<name>A0A4U9VQU3_9SPHI</name>
<dbReference type="Gene3D" id="3.10.450.50">
    <property type="match status" value="1"/>
</dbReference>
<dbReference type="RefSeq" id="WP_138096924.1">
    <property type="nucleotide sequence ID" value="NZ_JALHSB010000016.1"/>
</dbReference>
<evidence type="ECO:0000313" key="2">
    <source>
        <dbReference type="Proteomes" id="UP000308196"/>
    </source>
</evidence>
<dbReference type="GeneID" id="78464404"/>
<dbReference type="EMBL" id="LR590484">
    <property type="protein sequence ID" value="VTR48783.1"/>
    <property type="molecule type" value="Genomic_DNA"/>
</dbReference>
<accession>A0A4U9VQU3</accession>
<dbReference type="Pfam" id="PF12893">
    <property type="entry name" value="Lumazine_bd_2"/>
    <property type="match status" value="1"/>
</dbReference>
<dbReference type="SUPFAM" id="SSF54427">
    <property type="entry name" value="NTF2-like"/>
    <property type="match status" value="1"/>
</dbReference>
<evidence type="ECO:0000313" key="1">
    <source>
        <dbReference type="EMBL" id="VTR48783.1"/>
    </source>
</evidence>
<gene>
    <name evidence="1" type="ORF">NCTC11429_03759</name>
</gene>
<dbReference type="STRING" id="1123265.GCA_000686625_04636"/>
<protein>
    <submittedName>
        <fullName evidence="1">Lumazine-binding</fullName>
    </submittedName>
</protein>
<reference evidence="1 2" key="1">
    <citation type="submission" date="2019-05" db="EMBL/GenBank/DDBJ databases">
        <authorList>
            <consortium name="Pathogen Informatics"/>
        </authorList>
    </citation>
    <scope>NUCLEOTIDE SEQUENCE [LARGE SCALE GENOMIC DNA]</scope>
    <source>
        <strain evidence="1 2">NCTC11429</strain>
    </source>
</reference>
<dbReference type="Proteomes" id="UP000308196">
    <property type="component" value="Chromosome"/>
</dbReference>
<dbReference type="KEGG" id="stha:NCTC11429_03759"/>
<sequence length="128" mass="14461">METQKEKIAAISDVLENRYFKGIYEGNVALLSTAYHPGALLFGDVKGQPYAKNLAEYLDGVAHRQSPKDSGKPFHGEILKISTVNSIAIAEVKVKMYDFYYHDYLSFHNIDGQWLIVNKMMTDTADQI</sequence>
<organism evidence="1 2">
    <name type="scientific">Sphingobacterium thalpophilum</name>
    <dbReference type="NCBI Taxonomy" id="259"/>
    <lineage>
        <taxon>Bacteria</taxon>
        <taxon>Pseudomonadati</taxon>
        <taxon>Bacteroidota</taxon>
        <taxon>Sphingobacteriia</taxon>
        <taxon>Sphingobacteriales</taxon>
        <taxon>Sphingobacteriaceae</taxon>
        <taxon>Sphingobacterium</taxon>
    </lineage>
</organism>